<feature type="compositionally biased region" description="Low complexity" evidence="2">
    <location>
        <begin position="526"/>
        <end position="542"/>
    </location>
</feature>
<feature type="region of interest" description="Disordered" evidence="2">
    <location>
        <begin position="62"/>
        <end position="102"/>
    </location>
</feature>
<proteinExistence type="predicted"/>
<evidence type="ECO:0000256" key="1">
    <source>
        <dbReference type="SAM" id="Coils"/>
    </source>
</evidence>
<feature type="compositionally biased region" description="Polar residues" evidence="2">
    <location>
        <begin position="321"/>
        <end position="356"/>
    </location>
</feature>
<dbReference type="OrthoDB" id="10028852at2759"/>
<feature type="coiled-coil region" evidence="1">
    <location>
        <begin position="479"/>
        <end position="506"/>
    </location>
</feature>
<dbReference type="Proteomes" id="UP000009192">
    <property type="component" value="Unassembled WGS sequence"/>
</dbReference>
<reference evidence="3 4" key="1">
    <citation type="journal article" date="2007" name="Nature">
        <title>Evolution of genes and genomes on the Drosophila phylogeny.</title>
        <authorList>
            <consortium name="Drosophila 12 Genomes Consortium"/>
            <person name="Clark A.G."/>
            <person name="Eisen M.B."/>
            <person name="Smith D.R."/>
            <person name="Bergman C.M."/>
            <person name="Oliver B."/>
            <person name="Markow T.A."/>
            <person name="Kaufman T.C."/>
            <person name="Kellis M."/>
            <person name="Gelbart W."/>
            <person name="Iyer V.N."/>
            <person name="Pollard D.A."/>
            <person name="Sackton T.B."/>
            <person name="Larracuente A.M."/>
            <person name="Singh N.D."/>
            <person name="Abad J.P."/>
            <person name="Abt D.N."/>
            <person name="Adryan B."/>
            <person name="Aguade M."/>
            <person name="Akashi H."/>
            <person name="Anderson W.W."/>
            <person name="Aquadro C.F."/>
            <person name="Ardell D.H."/>
            <person name="Arguello R."/>
            <person name="Artieri C.G."/>
            <person name="Barbash D.A."/>
            <person name="Barker D."/>
            <person name="Barsanti P."/>
            <person name="Batterham P."/>
            <person name="Batzoglou S."/>
            <person name="Begun D."/>
            <person name="Bhutkar A."/>
            <person name="Blanco E."/>
            <person name="Bosak S.A."/>
            <person name="Bradley R.K."/>
            <person name="Brand A.D."/>
            <person name="Brent M.R."/>
            <person name="Brooks A.N."/>
            <person name="Brown R.H."/>
            <person name="Butlin R.K."/>
            <person name="Caggese C."/>
            <person name="Calvi B.R."/>
            <person name="Bernardo de Carvalho A."/>
            <person name="Caspi A."/>
            <person name="Castrezana S."/>
            <person name="Celniker S.E."/>
            <person name="Chang J.L."/>
            <person name="Chapple C."/>
            <person name="Chatterji S."/>
            <person name="Chinwalla A."/>
            <person name="Civetta A."/>
            <person name="Clifton S.W."/>
            <person name="Comeron J.M."/>
            <person name="Costello J.C."/>
            <person name="Coyne J.A."/>
            <person name="Daub J."/>
            <person name="David R.G."/>
            <person name="Delcher A.L."/>
            <person name="Delehaunty K."/>
            <person name="Do C.B."/>
            <person name="Ebling H."/>
            <person name="Edwards K."/>
            <person name="Eickbush T."/>
            <person name="Evans J.D."/>
            <person name="Filipski A."/>
            <person name="Findeiss S."/>
            <person name="Freyhult E."/>
            <person name="Fulton L."/>
            <person name="Fulton R."/>
            <person name="Garcia A.C."/>
            <person name="Gardiner A."/>
            <person name="Garfield D.A."/>
            <person name="Garvin B.E."/>
            <person name="Gibson G."/>
            <person name="Gilbert D."/>
            <person name="Gnerre S."/>
            <person name="Godfrey J."/>
            <person name="Good R."/>
            <person name="Gotea V."/>
            <person name="Gravely B."/>
            <person name="Greenberg A.J."/>
            <person name="Griffiths-Jones S."/>
            <person name="Gross S."/>
            <person name="Guigo R."/>
            <person name="Gustafson E.A."/>
            <person name="Haerty W."/>
            <person name="Hahn M.W."/>
            <person name="Halligan D.L."/>
            <person name="Halpern A.L."/>
            <person name="Halter G.M."/>
            <person name="Han M.V."/>
            <person name="Heger A."/>
            <person name="Hillier L."/>
            <person name="Hinrichs A.S."/>
            <person name="Holmes I."/>
            <person name="Hoskins R.A."/>
            <person name="Hubisz M.J."/>
            <person name="Hultmark D."/>
            <person name="Huntley M.A."/>
            <person name="Jaffe D.B."/>
            <person name="Jagadeeshan S."/>
            <person name="Jeck W.R."/>
            <person name="Johnson J."/>
            <person name="Jones C.D."/>
            <person name="Jordan W.C."/>
            <person name="Karpen G.H."/>
            <person name="Kataoka E."/>
            <person name="Keightley P.D."/>
            <person name="Kheradpour P."/>
            <person name="Kirkness E.F."/>
            <person name="Koerich L.B."/>
            <person name="Kristiansen K."/>
            <person name="Kudrna D."/>
            <person name="Kulathinal R.J."/>
            <person name="Kumar S."/>
            <person name="Kwok R."/>
            <person name="Lander E."/>
            <person name="Langley C.H."/>
            <person name="Lapoint R."/>
            <person name="Lazzaro B.P."/>
            <person name="Lee S.J."/>
            <person name="Levesque L."/>
            <person name="Li R."/>
            <person name="Lin C.F."/>
            <person name="Lin M.F."/>
            <person name="Lindblad-Toh K."/>
            <person name="Llopart A."/>
            <person name="Long M."/>
            <person name="Low L."/>
            <person name="Lozovsky E."/>
            <person name="Lu J."/>
            <person name="Luo M."/>
            <person name="Machado C.A."/>
            <person name="Makalowski W."/>
            <person name="Marzo M."/>
            <person name="Matsuda M."/>
            <person name="Matzkin L."/>
            <person name="McAllister B."/>
            <person name="McBride C.S."/>
            <person name="McKernan B."/>
            <person name="McKernan K."/>
            <person name="Mendez-Lago M."/>
            <person name="Minx P."/>
            <person name="Mollenhauer M.U."/>
            <person name="Montooth K."/>
            <person name="Mount S.M."/>
            <person name="Mu X."/>
            <person name="Myers E."/>
            <person name="Negre B."/>
            <person name="Newfeld S."/>
            <person name="Nielsen R."/>
            <person name="Noor M.A."/>
            <person name="O'Grady P."/>
            <person name="Pachter L."/>
            <person name="Papaceit M."/>
            <person name="Parisi M.J."/>
            <person name="Parisi M."/>
            <person name="Parts L."/>
            <person name="Pedersen J.S."/>
            <person name="Pesole G."/>
            <person name="Phillippy A.M."/>
            <person name="Ponting C.P."/>
            <person name="Pop M."/>
            <person name="Porcelli D."/>
            <person name="Powell J.R."/>
            <person name="Prohaska S."/>
            <person name="Pruitt K."/>
            <person name="Puig M."/>
            <person name="Quesneville H."/>
            <person name="Ram K.R."/>
            <person name="Rand D."/>
            <person name="Rasmussen M.D."/>
            <person name="Reed L.K."/>
            <person name="Reenan R."/>
            <person name="Reily A."/>
            <person name="Remington K.A."/>
            <person name="Rieger T.T."/>
            <person name="Ritchie M.G."/>
            <person name="Robin C."/>
            <person name="Rogers Y.H."/>
            <person name="Rohde C."/>
            <person name="Rozas J."/>
            <person name="Rubenfield M.J."/>
            <person name="Ruiz A."/>
            <person name="Russo S."/>
            <person name="Salzberg S.L."/>
            <person name="Sanchez-Gracia A."/>
            <person name="Saranga D.J."/>
            <person name="Sato H."/>
            <person name="Schaeffer S.W."/>
            <person name="Schatz M.C."/>
            <person name="Schlenke T."/>
            <person name="Schwartz R."/>
            <person name="Segarra C."/>
            <person name="Singh R.S."/>
            <person name="Sirot L."/>
            <person name="Sirota M."/>
            <person name="Sisneros N.B."/>
            <person name="Smith C.D."/>
            <person name="Smith T.F."/>
            <person name="Spieth J."/>
            <person name="Stage D.E."/>
            <person name="Stark A."/>
            <person name="Stephan W."/>
            <person name="Strausberg R.L."/>
            <person name="Strempel S."/>
            <person name="Sturgill D."/>
            <person name="Sutton G."/>
            <person name="Sutton G.G."/>
            <person name="Tao W."/>
            <person name="Teichmann S."/>
            <person name="Tobari Y.N."/>
            <person name="Tomimura Y."/>
            <person name="Tsolas J.M."/>
            <person name="Valente V.L."/>
            <person name="Venter E."/>
            <person name="Venter J.C."/>
            <person name="Vicario S."/>
            <person name="Vieira F.G."/>
            <person name="Vilella A.J."/>
            <person name="Villasante A."/>
            <person name="Walenz B."/>
            <person name="Wang J."/>
            <person name="Wasserman M."/>
            <person name="Watts T."/>
            <person name="Wilson D."/>
            <person name="Wilson R.K."/>
            <person name="Wing R.A."/>
            <person name="Wolfner M.F."/>
            <person name="Wong A."/>
            <person name="Wong G.K."/>
            <person name="Wu C.I."/>
            <person name="Wu G."/>
            <person name="Yamamoto D."/>
            <person name="Yang H.P."/>
            <person name="Yang S.P."/>
            <person name="Yorke J.A."/>
            <person name="Yoshida K."/>
            <person name="Zdobnov E."/>
            <person name="Zhang P."/>
            <person name="Zhang Y."/>
            <person name="Zimin A.V."/>
            <person name="Baldwin J."/>
            <person name="Abdouelleil A."/>
            <person name="Abdulkadir J."/>
            <person name="Abebe A."/>
            <person name="Abera B."/>
            <person name="Abreu J."/>
            <person name="Acer S.C."/>
            <person name="Aftuck L."/>
            <person name="Alexander A."/>
            <person name="An P."/>
            <person name="Anderson E."/>
            <person name="Anderson S."/>
            <person name="Arachi H."/>
            <person name="Azer M."/>
            <person name="Bachantsang P."/>
            <person name="Barry A."/>
            <person name="Bayul T."/>
            <person name="Berlin A."/>
            <person name="Bessette D."/>
            <person name="Bloom T."/>
            <person name="Blye J."/>
            <person name="Boguslavskiy L."/>
            <person name="Bonnet C."/>
            <person name="Boukhgalter B."/>
            <person name="Bourzgui I."/>
            <person name="Brown A."/>
            <person name="Cahill P."/>
            <person name="Channer S."/>
            <person name="Cheshatsang Y."/>
            <person name="Chuda L."/>
            <person name="Citroen M."/>
            <person name="Collymore A."/>
            <person name="Cooke P."/>
            <person name="Costello M."/>
            <person name="D'Aco K."/>
            <person name="Daza R."/>
            <person name="De Haan G."/>
            <person name="DeGray S."/>
            <person name="DeMaso C."/>
            <person name="Dhargay N."/>
            <person name="Dooley K."/>
            <person name="Dooley E."/>
            <person name="Doricent M."/>
            <person name="Dorje P."/>
            <person name="Dorjee K."/>
            <person name="Dupes A."/>
            <person name="Elong R."/>
            <person name="Falk J."/>
            <person name="Farina A."/>
            <person name="Faro S."/>
            <person name="Ferguson D."/>
            <person name="Fisher S."/>
            <person name="Foley C.D."/>
            <person name="Franke A."/>
            <person name="Friedrich D."/>
            <person name="Gadbois L."/>
            <person name="Gearin G."/>
            <person name="Gearin C.R."/>
            <person name="Giannoukos G."/>
            <person name="Goode T."/>
            <person name="Graham J."/>
            <person name="Grandbois E."/>
            <person name="Grewal S."/>
            <person name="Gyaltsen K."/>
            <person name="Hafez N."/>
            <person name="Hagos B."/>
            <person name="Hall J."/>
            <person name="Henson C."/>
            <person name="Hollinger A."/>
            <person name="Honan T."/>
            <person name="Huard M.D."/>
            <person name="Hughes L."/>
            <person name="Hurhula B."/>
            <person name="Husby M.E."/>
            <person name="Kamat A."/>
            <person name="Kanga B."/>
            <person name="Kashin S."/>
            <person name="Khazanovich D."/>
            <person name="Kisner P."/>
            <person name="Lance K."/>
            <person name="Lara M."/>
            <person name="Lee W."/>
            <person name="Lennon N."/>
            <person name="Letendre F."/>
            <person name="LeVine R."/>
            <person name="Lipovsky A."/>
            <person name="Liu X."/>
            <person name="Liu J."/>
            <person name="Liu S."/>
            <person name="Lokyitsang T."/>
            <person name="Lokyitsang Y."/>
            <person name="Lubonja R."/>
            <person name="Lui A."/>
            <person name="MacDonald P."/>
            <person name="Magnisalis V."/>
            <person name="Maru K."/>
            <person name="Matthews C."/>
            <person name="McCusker W."/>
            <person name="McDonough S."/>
            <person name="Mehta T."/>
            <person name="Meldrim J."/>
            <person name="Meneus L."/>
            <person name="Mihai O."/>
            <person name="Mihalev A."/>
            <person name="Mihova T."/>
            <person name="Mittelman R."/>
            <person name="Mlenga V."/>
            <person name="Montmayeur A."/>
            <person name="Mulrain L."/>
            <person name="Navidi A."/>
            <person name="Naylor J."/>
            <person name="Negash T."/>
            <person name="Nguyen T."/>
            <person name="Nguyen N."/>
            <person name="Nicol R."/>
            <person name="Norbu C."/>
            <person name="Norbu N."/>
            <person name="Novod N."/>
            <person name="O'Neill B."/>
            <person name="Osman S."/>
            <person name="Markiewicz E."/>
            <person name="Oyono O.L."/>
            <person name="Patti C."/>
            <person name="Phunkhang P."/>
            <person name="Pierre F."/>
            <person name="Priest M."/>
            <person name="Raghuraman S."/>
            <person name="Rege F."/>
            <person name="Reyes R."/>
            <person name="Rise C."/>
            <person name="Rogov P."/>
            <person name="Ross K."/>
            <person name="Ryan E."/>
            <person name="Settipalli S."/>
            <person name="Shea T."/>
            <person name="Sherpa N."/>
            <person name="Shi L."/>
            <person name="Shih D."/>
            <person name="Sparrow T."/>
            <person name="Spaulding J."/>
            <person name="Stalker J."/>
            <person name="Stange-Thomann N."/>
            <person name="Stavropoulos S."/>
            <person name="Stone C."/>
            <person name="Strader C."/>
            <person name="Tesfaye S."/>
            <person name="Thomson T."/>
            <person name="Thoulutsang Y."/>
            <person name="Thoulutsang D."/>
            <person name="Topham K."/>
            <person name="Topping I."/>
            <person name="Tsamla T."/>
            <person name="Vassiliev H."/>
            <person name="Vo A."/>
            <person name="Wangchuk T."/>
            <person name="Wangdi T."/>
            <person name="Weiand M."/>
            <person name="Wilkinson J."/>
            <person name="Wilson A."/>
            <person name="Yadav S."/>
            <person name="Young G."/>
            <person name="Yu Q."/>
            <person name="Zembek L."/>
            <person name="Zhong D."/>
            <person name="Zimmer A."/>
            <person name="Zwirko Z."/>
            <person name="Jaffe D.B."/>
            <person name="Alvarez P."/>
            <person name="Brockman W."/>
            <person name="Butler J."/>
            <person name="Chin C."/>
            <person name="Gnerre S."/>
            <person name="Grabherr M."/>
            <person name="Kleber M."/>
            <person name="Mauceli E."/>
            <person name="MacCallum I."/>
        </authorList>
    </citation>
    <scope>NUCLEOTIDE SEQUENCE [LARGE SCALE GENOMIC DNA]</scope>
    <source>
        <strain evidence="4">Tucson 15081-1352.22</strain>
    </source>
</reference>
<accession>B4K9H8</accession>
<dbReference type="HOGENOM" id="CLU_490276_0_0_1"/>
<feature type="compositionally biased region" description="Low complexity" evidence="2">
    <location>
        <begin position="435"/>
        <end position="458"/>
    </location>
</feature>
<feature type="compositionally biased region" description="Low complexity" evidence="2">
    <location>
        <begin position="383"/>
        <end position="392"/>
    </location>
</feature>
<organism evidence="3 4">
    <name type="scientific">Drosophila mojavensis</name>
    <name type="common">Fruit fly</name>
    <dbReference type="NCBI Taxonomy" id="7230"/>
    <lineage>
        <taxon>Eukaryota</taxon>
        <taxon>Metazoa</taxon>
        <taxon>Ecdysozoa</taxon>
        <taxon>Arthropoda</taxon>
        <taxon>Hexapoda</taxon>
        <taxon>Insecta</taxon>
        <taxon>Pterygota</taxon>
        <taxon>Neoptera</taxon>
        <taxon>Endopterygota</taxon>
        <taxon>Diptera</taxon>
        <taxon>Brachycera</taxon>
        <taxon>Muscomorpha</taxon>
        <taxon>Ephydroidea</taxon>
        <taxon>Drosophilidae</taxon>
        <taxon>Drosophila</taxon>
    </lineage>
</organism>
<feature type="compositionally biased region" description="Polar residues" evidence="2">
    <location>
        <begin position="261"/>
        <end position="272"/>
    </location>
</feature>
<dbReference type="Pfam" id="PF16025">
    <property type="entry name" value="CaM_bind"/>
    <property type="match status" value="1"/>
</dbReference>
<gene>
    <name evidence="3" type="primary">Dmoj\GI10641</name>
    <name evidence="3" type="ORF">Dmoj_GI10641</name>
</gene>
<dbReference type="AlphaFoldDB" id="B4K9H8"/>
<evidence type="ECO:0000256" key="2">
    <source>
        <dbReference type="SAM" id="MobiDB-lite"/>
    </source>
</evidence>
<feature type="region of interest" description="Disordered" evidence="2">
    <location>
        <begin position="518"/>
        <end position="556"/>
    </location>
</feature>
<dbReference type="PhylomeDB" id="B4K9H8"/>
<feature type="compositionally biased region" description="Polar residues" evidence="2">
    <location>
        <begin position="397"/>
        <end position="410"/>
    </location>
</feature>
<feature type="region of interest" description="Disordered" evidence="2">
    <location>
        <begin position="181"/>
        <end position="221"/>
    </location>
</feature>
<keyword evidence="1" id="KW-0175">Coiled coil</keyword>
<feature type="region of interest" description="Disordered" evidence="2">
    <location>
        <begin position="321"/>
        <end position="462"/>
    </location>
</feature>
<feature type="compositionally biased region" description="Polar residues" evidence="2">
    <location>
        <begin position="69"/>
        <end position="84"/>
    </location>
</feature>
<feature type="region of interest" description="Disordered" evidence="2">
    <location>
        <begin position="257"/>
        <end position="279"/>
    </location>
</feature>
<keyword evidence="4" id="KW-1185">Reference proteome</keyword>
<dbReference type="eggNOG" id="ENOG502TCXK">
    <property type="taxonomic scope" value="Eukaryota"/>
</dbReference>
<dbReference type="EMBL" id="CH933806">
    <property type="protein sequence ID" value="EDW16638.1"/>
    <property type="molecule type" value="Genomic_DNA"/>
</dbReference>
<dbReference type="KEGG" id="dmo:Dmoj_GI10641"/>
<evidence type="ECO:0000313" key="3">
    <source>
        <dbReference type="EMBL" id="EDW16638.1"/>
    </source>
</evidence>
<name>B4K9H8_DROMO</name>
<feature type="compositionally biased region" description="Polar residues" evidence="2">
    <location>
        <begin position="92"/>
        <end position="102"/>
    </location>
</feature>
<evidence type="ECO:0000313" key="4">
    <source>
        <dbReference type="Proteomes" id="UP000009192"/>
    </source>
</evidence>
<dbReference type="OMA" id="YDNKCNA"/>
<feature type="compositionally biased region" description="Polar residues" evidence="2">
    <location>
        <begin position="194"/>
        <end position="211"/>
    </location>
</feature>
<sequence>MEYIMKMAEAVAQQSKQEEEEGSRFKSVFTINGKSILPPLMTPERRLEMQQLRRAAMAIEERGRAGRQTAMSPSGATEQVQQPRSAAVADAGTNTESESELVQQPLTVVGRIKQQLQQSETLIYDNKCNAIIKFVKSSKLPARQHIVREEYLEIRPQQAVLREPDLICGVVLSTTLEAAEPMPSQPVPSLRGSPLQQQELAASGSDASPVQISPKGSPPHKIQTMRQLLGIAQRLNLSINKRERDLLQRAITSPVLRSRAETATSGRGSSTARGERLHPQLWKRYHSSVVAAAATATATATAVASEEAAAVELTSSATDCATESPNVSVSSAALSPSKIQVKQQHSTPEQRNSKASKSALPKRTNSSKSDKRTPRGRSTVSYAAHASSHANAVQRGASDSSTRISSTQRRLSYDPRATLKRAAPRKVESSSSCGTLPTSKTSPSSSSSVSQARAVPSAECSTSELIRRRLLDEMEQQQRQRFQQLVSQQAEEQQRLQAEFQVQQQQLMDQMICDMSTLTYDKDGQSDQANSESSSISSLPQSRLDLELDEPDSADV</sequence>
<feature type="compositionally biased region" description="Acidic residues" evidence="2">
    <location>
        <begin position="547"/>
        <end position="556"/>
    </location>
</feature>
<dbReference type="InParanoid" id="B4K9H8"/>
<protein>
    <submittedName>
        <fullName evidence="3">Uncharacterized protein</fullName>
    </submittedName>
</protein>